<evidence type="ECO:0000313" key="1">
    <source>
        <dbReference type="EMBL" id="QGH75427.1"/>
    </source>
</evidence>
<accession>A0A5Q2WFW8</accession>
<organism evidence="1 2">
    <name type="scientific">Mycobacterium phage Bluefalcon</name>
    <dbReference type="NCBI Taxonomy" id="2664224"/>
    <lineage>
        <taxon>Viruses</taxon>
        <taxon>Duplodnaviria</taxon>
        <taxon>Heunggongvirae</taxon>
        <taxon>Uroviricota</taxon>
        <taxon>Caudoviricetes</taxon>
        <taxon>Benedictvirus</taxon>
        <taxon>Benedictvirus bluefalcon</taxon>
    </lineage>
</organism>
<name>A0A5Q2WFW8_9CAUD</name>
<evidence type="ECO:0000313" key="2">
    <source>
        <dbReference type="Proteomes" id="UP000413763"/>
    </source>
</evidence>
<dbReference type="RefSeq" id="YP_010060963.1">
    <property type="nucleotide sequence ID" value="NC_054777.1"/>
</dbReference>
<dbReference type="EMBL" id="MN617844">
    <property type="protein sequence ID" value="QGH75427.1"/>
    <property type="molecule type" value="Genomic_DNA"/>
</dbReference>
<proteinExistence type="predicted"/>
<dbReference type="Proteomes" id="UP000413763">
    <property type="component" value="Segment"/>
</dbReference>
<sequence length="59" mass="6634">MPRLSASVGGRETHRALLGLTVNRENVMIRRAWCIDRDDPAIPELWAQSVWRACGGSRT</sequence>
<protein>
    <submittedName>
        <fullName evidence="1">Uncharacterized protein</fullName>
    </submittedName>
</protein>
<reference evidence="1 2" key="1">
    <citation type="submission" date="2019-10" db="EMBL/GenBank/DDBJ databases">
        <authorList>
            <person name="Lindberg H.M."/>
            <person name="Deaver S.E."/>
            <person name="Hollandsworth Z.M."/>
            <person name="Olinger B.A."/>
            <person name="Garlena R.A."/>
            <person name="Russell D.A."/>
            <person name="Pope W.H."/>
            <person name="Jacobs-Sera D."/>
            <person name="Hatfull G.F."/>
        </authorList>
    </citation>
    <scope>NUCLEOTIDE SEQUENCE [LARGE SCALE GENOMIC DNA]</scope>
</reference>
<keyword evidence="2" id="KW-1185">Reference proteome</keyword>
<gene>
    <name evidence="1" type="primary">82</name>
    <name evidence="1" type="ORF">SEA_BLUEFALCON_82</name>
</gene>
<dbReference type="GeneID" id="64868834"/>
<dbReference type="KEGG" id="vg:64868834"/>